<evidence type="ECO:0000256" key="3">
    <source>
        <dbReference type="ARBA" id="ARBA00023052"/>
    </source>
</evidence>
<dbReference type="Pfam" id="PF00456">
    <property type="entry name" value="Transketolase_N"/>
    <property type="match status" value="1"/>
</dbReference>
<evidence type="ECO:0000256" key="1">
    <source>
        <dbReference type="ARBA" id="ARBA00001964"/>
    </source>
</evidence>
<evidence type="ECO:0000259" key="4">
    <source>
        <dbReference type="Pfam" id="PF00456"/>
    </source>
</evidence>
<reference evidence="5" key="1">
    <citation type="journal article" date="2013" name="PLoS ONE">
        <title>Metagenomic insights into the carbohydrate-active enzymes carried by the microorganisms adhering to solid digesta in the rumen of cows.</title>
        <authorList>
            <person name="Wang L."/>
            <person name="Hatem A."/>
            <person name="Catalyurek U.V."/>
            <person name="Morrison M."/>
            <person name="Yu Z."/>
        </authorList>
    </citation>
    <scope>NUCLEOTIDE SEQUENCE</scope>
</reference>
<dbReference type="Gene3D" id="3.40.50.970">
    <property type="match status" value="1"/>
</dbReference>
<keyword evidence="3" id="KW-0786">Thiamine pyrophosphate</keyword>
<dbReference type="PANTHER" id="PTHR47514:SF1">
    <property type="entry name" value="TRANSKETOLASE N-TERMINAL SECTION-RELATED"/>
    <property type="match status" value="1"/>
</dbReference>
<comment type="cofactor">
    <cofactor evidence="1">
        <name>thiamine diphosphate</name>
        <dbReference type="ChEBI" id="CHEBI:58937"/>
    </cofactor>
</comment>
<evidence type="ECO:0000256" key="2">
    <source>
        <dbReference type="ARBA" id="ARBA00007131"/>
    </source>
</evidence>
<dbReference type="AlphaFoldDB" id="W0FNQ2"/>
<dbReference type="CDD" id="cd02012">
    <property type="entry name" value="TPP_TK"/>
    <property type="match status" value="1"/>
</dbReference>
<dbReference type="InterPro" id="IPR005474">
    <property type="entry name" value="Transketolase_N"/>
</dbReference>
<comment type="similarity">
    <text evidence="2">Belongs to the transketolase family.</text>
</comment>
<dbReference type="InterPro" id="IPR029061">
    <property type="entry name" value="THDP-binding"/>
</dbReference>
<dbReference type="PROSITE" id="PS51257">
    <property type="entry name" value="PROKAR_LIPOPROTEIN"/>
    <property type="match status" value="1"/>
</dbReference>
<protein>
    <submittedName>
        <fullName evidence="5">Putative transketolase</fullName>
    </submittedName>
</protein>
<accession>W0FNQ2</accession>
<organism evidence="5">
    <name type="scientific">uncultured bacterium Contig1761</name>
    <dbReference type="NCBI Taxonomy" id="1393505"/>
    <lineage>
        <taxon>Bacteria</taxon>
        <taxon>environmental samples</taxon>
    </lineage>
</organism>
<dbReference type="EMBL" id="KC246793">
    <property type="protein sequence ID" value="AHF24422.1"/>
    <property type="molecule type" value="Genomic_DNA"/>
</dbReference>
<feature type="domain" description="Transketolase N-terminal" evidence="4">
    <location>
        <begin position="20"/>
        <end position="265"/>
    </location>
</feature>
<dbReference type="SUPFAM" id="SSF52518">
    <property type="entry name" value="Thiamin diphosphate-binding fold (THDP-binding)"/>
    <property type="match status" value="1"/>
</dbReference>
<sequence>MDIQKLESYAREVRKDIIIMTSKAGAGHPGGSLSCTDALVALYFDVMNVDPKNDKMPERDRFVLSKGHAAPALYGTLCERGYFGKEEFDHFRQLHGILQGHPDTKKCPGVDASTGSLGQGISIAVGMALGAKHTGNKCRIYTVIGDGESQEGLVWEASMAAAHYKLDNLTVILDHNGLQIDGPNDEVMSLGDIKAKALAFGYDVIEVADGNDMKQVLDALHTPPCPGKPRYIILNTLKGKGVSFMEGQVGWHGKAPNAEQAAQALKELEG</sequence>
<evidence type="ECO:0000313" key="5">
    <source>
        <dbReference type="EMBL" id="AHF24422.1"/>
    </source>
</evidence>
<proteinExistence type="inferred from homology"/>
<name>W0FNQ2_9BACT</name>
<dbReference type="PANTHER" id="PTHR47514">
    <property type="entry name" value="TRANSKETOLASE N-TERMINAL SECTION-RELATED"/>
    <property type="match status" value="1"/>
</dbReference>